<keyword evidence="4" id="KW-1185">Reference proteome</keyword>
<dbReference type="Proteomes" id="UP001418222">
    <property type="component" value="Unassembled WGS sequence"/>
</dbReference>
<evidence type="ECO:0000313" key="3">
    <source>
        <dbReference type="EMBL" id="KAK8949093.1"/>
    </source>
</evidence>
<dbReference type="EMBL" id="JBBWWQ010000004">
    <property type="protein sequence ID" value="KAK8949093.1"/>
    <property type="molecule type" value="Genomic_DNA"/>
</dbReference>
<dbReference type="Gene3D" id="3.90.1010.10">
    <property type="match status" value="1"/>
</dbReference>
<protein>
    <recommendedName>
        <fullName evidence="2">Fe-S metabolism associated domain-containing protein</fullName>
    </recommendedName>
</protein>
<dbReference type="SUPFAM" id="SSF82649">
    <property type="entry name" value="SufE/NifU"/>
    <property type="match status" value="1"/>
</dbReference>
<evidence type="ECO:0000259" key="2">
    <source>
        <dbReference type="Pfam" id="PF02657"/>
    </source>
</evidence>
<comment type="caution">
    <text evidence="3">The sequence shown here is derived from an EMBL/GenBank/DDBJ whole genome shotgun (WGS) entry which is preliminary data.</text>
</comment>
<organism evidence="3 4">
    <name type="scientific">Platanthera zijinensis</name>
    <dbReference type="NCBI Taxonomy" id="2320716"/>
    <lineage>
        <taxon>Eukaryota</taxon>
        <taxon>Viridiplantae</taxon>
        <taxon>Streptophyta</taxon>
        <taxon>Embryophyta</taxon>
        <taxon>Tracheophyta</taxon>
        <taxon>Spermatophyta</taxon>
        <taxon>Magnoliopsida</taxon>
        <taxon>Liliopsida</taxon>
        <taxon>Asparagales</taxon>
        <taxon>Orchidaceae</taxon>
        <taxon>Orchidoideae</taxon>
        <taxon>Orchideae</taxon>
        <taxon>Orchidinae</taxon>
        <taxon>Platanthera</taxon>
    </lineage>
</organism>
<evidence type="ECO:0000256" key="1">
    <source>
        <dbReference type="ARBA" id="ARBA00010282"/>
    </source>
</evidence>
<dbReference type="Pfam" id="PF02657">
    <property type="entry name" value="SufE"/>
    <property type="match status" value="1"/>
</dbReference>
<name>A0AAP0BTK8_9ASPA</name>
<evidence type="ECO:0000313" key="4">
    <source>
        <dbReference type="Proteomes" id="UP001418222"/>
    </source>
</evidence>
<proteinExistence type="inferred from homology"/>
<dbReference type="PANTHER" id="PTHR43597">
    <property type="entry name" value="SULFUR ACCEPTOR PROTEIN CSDE"/>
    <property type="match status" value="1"/>
</dbReference>
<reference evidence="3 4" key="1">
    <citation type="journal article" date="2022" name="Nat. Plants">
        <title>Genomes of leafy and leafless Platanthera orchids illuminate the evolution of mycoheterotrophy.</title>
        <authorList>
            <person name="Li M.H."/>
            <person name="Liu K.W."/>
            <person name="Li Z."/>
            <person name="Lu H.C."/>
            <person name="Ye Q.L."/>
            <person name="Zhang D."/>
            <person name="Wang J.Y."/>
            <person name="Li Y.F."/>
            <person name="Zhong Z.M."/>
            <person name="Liu X."/>
            <person name="Yu X."/>
            <person name="Liu D.K."/>
            <person name="Tu X.D."/>
            <person name="Liu B."/>
            <person name="Hao Y."/>
            <person name="Liao X.Y."/>
            <person name="Jiang Y.T."/>
            <person name="Sun W.H."/>
            <person name="Chen J."/>
            <person name="Chen Y.Q."/>
            <person name="Ai Y."/>
            <person name="Zhai J.W."/>
            <person name="Wu S.S."/>
            <person name="Zhou Z."/>
            <person name="Hsiao Y.Y."/>
            <person name="Wu W.L."/>
            <person name="Chen Y.Y."/>
            <person name="Lin Y.F."/>
            <person name="Hsu J.L."/>
            <person name="Li C.Y."/>
            <person name="Wang Z.W."/>
            <person name="Zhao X."/>
            <person name="Zhong W.Y."/>
            <person name="Ma X.K."/>
            <person name="Ma L."/>
            <person name="Huang J."/>
            <person name="Chen G.Z."/>
            <person name="Huang M.Z."/>
            <person name="Huang L."/>
            <person name="Peng D.H."/>
            <person name="Luo Y.B."/>
            <person name="Zou S.Q."/>
            <person name="Chen S.P."/>
            <person name="Lan S."/>
            <person name="Tsai W.C."/>
            <person name="Van de Peer Y."/>
            <person name="Liu Z.J."/>
        </authorList>
    </citation>
    <scope>NUCLEOTIDE SEQUENCE [LARGE SCALE GENOMIC DNA]</scope>
    <source>
        <strain evidence="3">Lor287</strain>
    </source>
</reference>
<sequence length="224" mass="24435">MVTLLPVVLDSSALVTRLLLNPNPNPNPNLSYTHNPFFSRSLRTHPSVLRCAAAPLLASSFFSGSSSSIAGSAEYSTESLSLRIRRISNEFRSLPESIDRVKRLLFYAADLPPLSEDDRIPSNRVTGCTAQVWLSARIDAAGRMRFAADSDSEITRGFCACLLAAVDGANPEDVLAIRTVDLADINVIGVSGYTQSRVNTWHNVLISMQKRARTLMADEESGHL</sequence>
<dbReference type="AlphaFoldDB" id="A0AAP0BTK8"/>
<feature type="domain" description="Fe-S metabolism associated" evidence="2">
    <location>
        <begin position="89"/>
        <end position="210"/>
    </location>
</feature>
<dbReference type="PANTHER" id="PTHR43597:SF5">
    <property type="entry name" value="SUFE-LIKE PROTEIN 2, CHLOROPLASTIC"/>
    <property type="match status" value="1"/>
</dbReference>
<dbReference type="InterPro" id="IPR003808">
    <property type="entry name" value="Fe-S_metab-assoc_dom"/>
</dbReference>
<gene>
    <name evidence="3" type="ORF">KSP39_PZI005351</name>
</gene>
<accession>A0AAP0BTK8</accession>
<comment type="similarity">
    <text evidence="1">Belongs to the SufE family.</text>
</comment>